<keyword evidence="2" id="KW-1185">Reference proteome</keyword>
<dbReference type="Proteomes" id="UP001597463">
    <property type="component" value="Unassembled WGS sequence"/>
</dbReference>
<accession>A0ABW5UL38</accession>
<dbReference type="EMBL" id="JBHUMV010000003">
    <property type="protein sequence ID" value="MFD2754274.1"/>
    <property type="molecule type" value="Genomic_DNA"/>
</dbReference>
<sequence>MDVSLTYEDELDAARDAIRHLGGPKRVGEMLYPDKSPEAAARYLLDALNPARDTRLSPGQLLLLMRKCREAGFDGLTAYILNAAGYAPPVPLDPTTEAMKLTRELDRTMDRAEALVSHLQRLRAAGVGAG</sequence>
<reference evidence="2" key="1">
    <citation type="journal article" date="2019" name="Int. J. Syst. Evol. Microbiol.">
        <title>The Global Catalogue of Microorganisms (GCM) 10K type strain sequencing project: providing services to taxonomists for standard genome sequencing and annotation.</title>
        <authorList>
            <consortium name="The Broad Institute Genomics Platform"/>
            <consortium name="The Broad Institute Genome Sequencing Center for Infectious Disease"/>
            <person name="Wu L."/>
            <person name="Ma J."/>
        </authorList>
    </citation>
    <scope>NUCLEOTIDE SEQUENCE [LARGE SCALE GENOMIC DNA]</scope>
    <source>
        <strain evidence="2">TISTR 1906</strain>
    </source>
</reference>
<protein>
    <submittedName>
        <fullName evidence="1">Uncharacterized protein</fullName>
    </submittedName>
</protein>
<organism evidence="1 2">
    <name type="scientific">Comamonas terrae</name>
    <dbReference type="NCBI Taxonomy" id="673548"/>
    <lineage>
        <taxon>Bacteria</taxon>
        <taxon>Pseudomonadati</taxon>
        <taxon>Pseudomonadota</taxon>
        <taxon>Betaproteobacteria</taxon>
        <taxon>Burkholderiales</taxon>
        <taxon>Comamonadaceae</taxon>
        <taxon>Comamonas</taxon>
    </lineage>
</organism>
<evidence type="ECO:0000313" key="2">
    <source>
        <dbReference type="Proteomes" id="UP001597463"/>
    </source>
</evidence>
<proteinExistence type="predicted"/>
<name>A0ABW5UL38_9BURK</name>
<gene>
    <name evidence="1" type="ORF">ACFSW6_09250</name>
</gene>
<comment type="caution">
    <text evidence="1">The sequence shown here is derived from an EMBL/GenBank/DDBJ whole genome shotgun (WGS) entry which is preliminary data.</text>
</comment>
<evidence type="ECO:0000313" key="1">
    <source>
        <dbReference type="EMBL" id="MFD2754274.1"/>
    </source>
</evidence>
<dbReference type="RefSeq" id="WP_066481708.1">
    <property type="nucleotide sequence ID" value="NZ_BCNT01000016.1"/>
</dbReference>